<sequence>MSAFAIICSRSAKPDISPGLVPHFAAEAASFGISIFDQAVIVLTSANYWRSLSSGIEAQRLLVKANIRTASTPTQIDSLVAGYQADMGVL</sequence>
<organism evidence="1 2">
    <name type="scientific">Rhizobium wuzhouense</name>
    <dbReference type="NCBI Taxonomy" id="1986026"/>
    <lineage>
        <taxon>Bacteria</taxon>
        <taxon>Pseudomonadati</taxon>
        <taxon>Pseudomonadota</taxon>
        <taxon>Alphaproteobacteria</taxon>
        <taxon>Hyphomicrobiales</taxon>
        <taxon>Rhizobiaceae</taxon>
        <taxon>Rhizobium/Agrobacterium group</taxon>
        <taxon>Rhizobium</taxon>
    </lineage>
</organism>
<evidence type="ECO:0000313" key="2">
    <source>
        <dbReference type="Proteomes" id="UP000247536"/>
    </source>
</evidence>
<reference evidence="1 2" key="1">
    <citation type="submission" date="2018-06" db="EMBL/GenBank/DDBJ databases">
        <title>Rhizobium wuzhouense sp. nov., isolated from roots of Oryza officinalis.</title>
        <authorList>
            <person name="Yuan T."/>
        </authorList>
    </citation>
    <scope>NUCLEOTIDE SEQUENCE [LARGE SCALE GENOMIC DNA]</scope>
    <source>
        <strain evidence="1 2">W44</strain>
    </source>
</reference>
<accession>A0ABX5NV73</accession>
<proteinExistence type="predicted"/>
<name>A0ABX5NV73_9HYPH</name>
<comment type="caution">
    <text evidence="1">The sequence shown here is derived from an EMBL/GenBank/DDBJ whole genome shotgun (WGS) entry which is preliminary data.</text>
</comment>
<dbReference type="EMBL" id="QJRY01000001">
    <property type="protein sequence ID" value="PYB77065.1"/>
    <property type="molecule type" value="Genomic_DNA"/>
</dbReference>
<keyword evidence="2" id="KW-1185">Reference proteome</keyword>
<dbReference type="RefSeq" id="WP_110789497.1">
    <property type="nucleotide sequence ID" value="NZ_QJRY01000001.1"/>
</dbReference>
<gene>
    <name evidence="1" type="ORF">DMY87_01370</name>
</gene>
<dbReference type="Proteomes" id="UP000247536">
    <property type="component" value="Unassembled WGS sequence"/>
</dbReference>
<protein>
    <submittedName>
        <fullName evidence="1">Uncharacterized protein</fullName>
    </submittedName>
</protein>
<evidence type="ECO:0000313" key="1">
    <source>
        <dbReference type="EMBL" id="PYB77065.1"/>
    </source>
</evidence>